<dbReference type="CDD" id="cd18549">
    <property type="entry name" value="ABC_6TM_YwjA_like"/>
    <property type="match status" value="1"/>
</dbReference>
<comment type="caution">
    <text evidence="10">The sequence shown here is derived from an EMBL/GenBank/DDBJ whole genome shotgun (WGS) entry which is preliminary data.</text>
</comment>
<evidence type="ECO:0000313" key="10">
    <source>
        <dbReference type="EMBL" id="EHL16005.1"/>
    </source>
</evidence>
<feature type="transmembrane region" description="Helical" evidence="7">
    <location>
        <begin position="252"/>
        <end position="273"/>
    </location>
</feature>
<evidence type="ECO:0000256" key="6">
    <source>
        <dbReference type="ARBA" id="ARBA00023136"/>
    </source>
</evidence>
<keyword evidence="4" id="KW-0067">ATP-binding</keyword>
<dbReference type="SMART" id="SM00382">
    <property type="entry name" value="AAA"/>
    <property type="match status" value="1"/>
</dbReference>
<feature type="transmembrane region" description="Helical" evidence="7">
    <location>
        <begin position="285"/>
        <end position="303"/>
    </location>
</feature>
<evidence type="ECO:0000256" key="7">
    <source>
        <dbReference type="SAM" id="Phobius"/>
    </source>
</evidence>
<accession>G9WZH9</accession>
<proteinExistence type="predicted"/>
<comment type="subcellular location">
    <subcellularLocation>
        <location evidence="1">Cell membrane</location>
        <topology evidence="1">Multi-pass membrane protein</topology>
    </subcellularLocation>
</comment>
<dbReference type="InterPro" id="IPR017871">
    <property type="entry name" value="ABC_transporter-like_CS"/>
</dbReference>
<dbReference type="GO" id="GO:0016887">
    <property type="term" value="F:ATP hydrolysis activity"/>
    <property type="evidence" value="ECO:0007669"/>
    <property type="project" value="InterPro"/>
</dbReference>
<dbReference type="InterPro" id="IPR011527">
    <property type="entry name" value="ABC1_TM_dom"/>
</dbReference>
<feature type="transmembrane region" description="Helical" evidence="7">
    <location>
        <begin position="21"/>
        <end position="45"/>
    </location>
</feature>
<evidence type="ECO:0000259" key="8">
    <source>
        <dbReference type="PROSITE" id="PS50893"/>
    </source>
</evidence>
<reference evidence="10 11" key="1">
    <citation type="submission" date="2011-08" db="EMBL/GenBank/DDBJ databases">
        <title>The Genome Sequence of Eubacteriaceae bacterium ACC19a.</title>
        <authorList>
            <consortium name="The Broad Institute Genome Sequencing Platform"/>
            <person name="Earl A."/>
            <person name="Ward D."/>
            <person name="Feldgarden M."/>
            <person name="Gevers D."/>
            <person name="Sizova M."/>
            <person name="Hazen A."/>
            <person name="Epstein S."/>
            <person name="Young S.K."/>
            <person name="Zeng Q."/>
            <person name="Gargeya S."/>
            <person name="Fitzgerald M."/>
            <person name="Haas B."/>
            <person name="Abouelleil A."/>
            <person name="Alvarado L."/>
            <person name="Arachchi H.M."/>
            <person name="Berlin A."/>
            <person name="Brown A."/>
            <person name="Chapman S.B."/>
            <person name="Chen Z."/>
            <person name="Dunbar C."/>
            <person name="Freedman E."/>
            <person name="Gearin G."/>
            <person name="Gellesch M."/>
            <person name="Goldberg J."/>
            <person name="Griggs A."/>
            <person name="Gujja S."/>
            <person name="Heiman D."/>
            <person name="Howarth C."/>
            <person name="Larson L."/>
            <person name="Lui A."/>
            <person name="MacDonald P.J.P."/>
            <person name="Montmayeur A."/>
            <person name="Murphy C."/>
            <person name="Neiman D."/>
            <person name="Pearson M."/>
            <person name="Priest M."/>
            <person name="Roberts A."/>
            <person name="Saif S."/>
            <person name="Shea T."/>
            <person name="Shenoy N."/>
            <person name="Sisk P."/>
            <person name="Stolte C."/>
            <person name="Sykes S."/>
            <person name="Wortman J."/>
            <person name="Nusbaum C."/>
            <person name="Birren B."/>
        </authorList>
    </citation>
    <scope>NUCLEOTIDE SEQUENCE [LARGE SCALE GENOMIC DNA]</scope>
    <source>
        <strain evidence="10 11">ACC19a</strain>
    </source>
</reference>
<dbReference type="Gene3D" id="1.20.1560.10">
    <property type="entry name" value="ABC transporter type 1, transmembrane domain"/>
    <property type="match status" value="1"/>
</dbReference>
<organism evidence="10 11">
    <name type="scientific">Peptoanaerobacter stomatis</name>
    <dbReference type="NCBI Taxonomy" id="796937"/>
    <lineage>
        <taxon>Bacteria</taxon>
        <taxon>Bacillati</taxon>
        <taxon>Bacillota</taxon>
        <taxon>Clostridia</taxon>
        <taxon>Peptostreptococcales</taxon>
        <taxon>Filifactoraceae</taxon>
        <taxon>Peptoanaerobacter</taxon>
    </lineage>
</organism>
<evidence type="ECO:0008006" key="12">
    <source>
        <dbReference type="Google" id="ProtNLM"/>
    </source>
</evidence>
<dbReference type="PANTHER" id="PTHR43394">
    <property type="entry name" value="ATP-DEPENDENT PERMEASE MDL1, MITOCHONDRIAL"/>
    <property type="match status" value="1"/>
</dbReference>
<dbReference type="InterPro" id="IPR027417">
    <property type="entry name" value="P-loop_NTPase"/>
</dbReference>
<evidence type="ECO:0000256" key="1">
    <source>
        <dbReference type="ARBA" id="ARBA00004651"/>
    </source>
</evidence>
<feature type="domain" description="ABC transmembrane type-1" evidence="9">
    <location>
        <begin position="26"/>
        <end position="311"/>
    </location>
</feature>
<protein>
    <recommendedName>
        <fullName evidence="12">ABC transporter transmembrane region</fullName>
    </recommendedName>
</protein>
<keyword evidence="5 7" id="KW-1133">Transmembrane helix</keyword>
<dbReference type="RefSeq" id="WP_009525809.1">
    <property type="nucleotide sequence ID" value="NZ_JH414556.1"/>
</dbReference>
<dbReference type="InterPro" id="IPR039421">
    <property type="entry name" value="Type_1_exporter"/>
</dbReference>
<feature type="transmembrane region" description="Helical" evidence="7">
    <location>
        <begin position="170"/>
        <end position="188"/>
    </location>
</feature>
<dbReference type="HOGENOM" id="CLU_000604_84_3_9"/>
<dbReference type="InterPro" id="IPR003439">
    <property type="entry name" value="ABC_transporter-like_ATP-bd"/>
</dbReference>
<dbReference type="AlphaFoldDB" id="G9WZH9"/>
<dbReference type="SUPFAM" id="SSF90123">
    <property type="entry name" value="ABC transporter transmembrane region"/>
    <property type="match status" value="1"/>
</dbReference>
<evidence type="ECO:0000313" key="11">
    <source>
        <dbReference type="Proteomes" id="UP000006437"/>
    </source>
</evidence>
<dbReference type="Pfam" id="PF00664">
    <property type="entry name" value="ABC_membrane"/>
    <property type="match status" value="1"/>
</dbReference>
<dbReference type="PATRIC" id="fig|796937.3.peg.777"/>
<dbReference type="InterPro" id="IPR003593">
    <property type="entry name" value="AAA+_ATPase"/>
</dbReference>
<evidence type="ECO:0000256" key="3">
    <source>
        <dbReference type="ARBA" id="ARBA00022741"/>
    </source>
</evidence>
<dbReference type="PROSITE" id="PS00211">
    <property type="entry name" value="ABC_TRANSPORTER_1"/>
    <property type="match status" value="1"/>
</dbReference>
<feature type="domain" description="ABC transporter" evidence="8">
    <location>
        <begin position="345"/>
        <end position="580"/>
    </location>
</feature>
<keyword evidence="2 7" id="KW-0812">Transmembrane</keyword>
<dbReference type="GO" id="GO:0015421">
    <property type="term" value="F:ABC-type oligopeptide transporter activity"/>
    <property type="evidence" value="ECO:0007669"/>
    <property type="project" value="TreeGrafter"/>
</dbReference>
<dbReference type="BioCyc" id="EBAC796937-HMP:GMGH-1585-MONOMER"/>
<dbReference type="EMBL" id="AFZE01000007">
    <property type="protein sequence ID" value="EHL16005.1"/>
    <property type="molecule type" value="Genomic_DNA"/>
</dbReference>
<gene>
    <name evidence="10" type="ORF">HMPREF9629_01580</name>
</gene>
<dbReference type="PANTHER" id="PTHR43394:SF1">
    <property type="entry name" value="ATP-BINDING CASSETTE SUB-FAMILY B MEMBER 10, MITOCHONDRIAL"/>
    <property type="match status" value="1"/>
</dbReference>
<dbReference type="SUPFAM" id="SSF52540">
    <property type="entry name" value="P-loop containing nucleoside triphosphate hydrolases"/>
    <property type="match status" value="1"/>
</dbReference>
<name>G9WZH9_9FIRM</name>
<dbReference type="Proteomes" id="UP000006437">
    <property type="component" value="Unassembled WGS sequence"/>
</dbReference>
<keyword evidence="6 7" id="KW-0472">Membrane</keyword>
<dbReference type="PROSITE" id="PS50929">
    <property type="entry name" value="ABC_TM1F"/>
    <property type="match status" value="1"/>
</dbReference>
<feature type="transmembrane region" description="Helical" evidence="7">
    <location>
        <begin position="57"/>
        <end position="78"/>
    </location>
</feature>
<evidence type="ECO:0000259" key="9">
    <source>
        <dbReference type="PROSITE" id="PS50929"/>
    </source>
</evidence>
<dbReference type="GO" id="GO:0005524">
    <property type="term" value="F:ATP binding"/>
    <property type="evidence" value="ECO:0007669"/>
    <property type="project" value="UniProtKB-KW"/>
</dbReference>
<dbReference type="PROSITE" id="PS50893">
    <property type="entry name" value="ABC_TRANSPORTER_2"/>
    <property type="match status" value="1"/>
</dbReference>
<dbReference type="GO" id="GO:0005886">
    <property type="term" value="C:plasma membrane"/>
    <property type="evidence" value="ECO:0007669"/>
    <property type="project" value="UniProtKB-SubCell"/>
</dbReference>
<dbReference type="FunFam" id="3.40.50.300:FF:000218">
    <property type="entry name" value="Multidrug ABC transporter ATP-binding protein"/>
    <property type="match status" value="1"/>
</dbReference>
<evidence type="ECO:0000256" key="2">
    <source>
        <dbReference type="ARBA" id="ARBA00022692"/>
    </source>
</evidence>
<dbReference type="InterPro" id="IPR036640">
    <property type="entry name" value="ABC1_TM_sf"/>
</dbReference>
<dbReference type="Pfam" id="PF00005">
    <property type="entry name" value="ABC_tran"/>
    <property type="match status" value="1"/>
</dbReference>
<sequence>MKENYSVFYLFKRFKPYYKKYYGTLLIDLICAMFSTMCDLILPIILRFLTNTAREDINNLTIELILMLGGLFAVLRILDTMANYYMQYIGHVMGAKIETDMRYDVFSKLQQLPYSYYNTNKSGQILSRITTDLFEVTEFAHHCPEEFLIGGVKLIISFLILININVPLTLAIFITIPIMVMSISRYNLAMRTSQKSQRNQIGELNSGIENNILGAKVVKSFANEELEIEKFHKENLKFLGIKKKFYKSLTGFHAVSRIFDGIMYLIVIVYGSYLMKSGQIKAGDMFLYTLYINMLLATVKRIVEFMEQFQRGMTGIERFIEIMDVENDIKDSENAIELTDVKGDIKFDNVSFSYPLSDVNVLDNVSFSIKHGENVALVGSSGVGKTTISNLIPRFYDINSGSITLDGINIKDIKQISLRNNIGIVQQDVYLFSGTVYENIIYGKKDASKDEVVKAAKMAGAYDFIMELENGFDTHIGERGTKLSGGQKQRISIARVFLKNPPILILDEATSALDNTSEAIVQKSLEILADGRTTFTIAHRLSTIKNATKILVLTENGIEESGTHNELMNKKGVYYNLYNKNIDETAVNL</sequence>
<evidence type="ECO:0000256" key="5">
    <source>
        <dbReference type="ARBA" id="ARBA00022989"/>
    </source>
</evidence>
<keyword evidence="3" id="KW-0547">Nucleotide-binding</keyword>
<evidence type="ECO:0000256" key="4">
    <source>
        <dbReference type="ARBA" id="ARBA00022840"/>
    </source>
</evidence>
<dbReference type="Gene3D" id="3.40.50.300">
    <property type="entry name" value="P-loop containing nucleotide triphosphate hydrolases"/>
    <property type="match status" value="1"/>
</dbReference>